<organism evidence="1 2">
    <name type="scientific">Synchytrium microbalum</name>
    <dbReference type="NCBI Taxonomy" id="1806994"/>
    <lineage>
        <taxon>Eukaryota</taxon>
        <taxon>Fungi</taxon>
        <taxon>Fungi incertae sedis</taxon>
        <taxon>Chytridiomycota</taxon>
        <taxon>Chytridiomycota incertae sedis</taxon>
        <taxon>Chytridiomycetes</taxon>
        <taxon>Synchytriales</taxon>
        <taxon>Synchytriaceae</taxon>
        <taxon>Synchytrium</taxon>
    </lineage>
</organism>
<name>A0A507C5P8_9FUNG</name>
<dbReference type="GeneID" id="42002739"/>
<proteinExistence type="predicted"/>
<comment type="caution">
    <text evidence="1">The sequence shown here is derived from an EMBL/GenBank/DDBJ whole genome shotgun (WGS) entry which is preliminary data.</text>
</comment>
<evidence type="ECO:0000313" key="1">
    <source>
        <dbReference type="EMBL" id="TPX36337.1"/>
    </source>
</evidence>
<gene>
    <name evidence="1" type="ORF">SmJEL517_g01514</name>
</gene>
<reference evidence="1 2" key="1">
    <citation type="journal article" date="2019" name="Sci. Rep.">
        <title>Comparative genomics of chytrid fungi reveal insights into the obligate biotrophic and pathogenic lifestyle of Synchytrium endobioticum.</title>
        <authorList>
            <person name="van de Vossenberg B.T.L.H."/>
            <person name="Warris S."/>
            <person name="Nguyen H.D.T."/>
            <person name="van Gent-Pelzer M.P.E."/>
            <person name="Joly D.L."/>
            <person name="van de Geest H.C."/>
            <person name="Bonants P.J.M."/>
            <person name="Smith D.S."/>
            <person name="Levesque C.A."/>
            <person name="van der Lee T.A.J."/>
        </authorList>
    </citation>
    <scope>NUCLEOTIDE SEQUENCE [LARGE SCALE GENOMIC DNA]</scope>
    <source>
        <strain evidence="1 2">JEL517</strain>
    </source>
</reference>
<dbReference type="Proteomes" id="UP000319731">
    <property type="component" value="Unassembled WGS sequence"/>
</dbReference>
<evidence type="ECO:0000313" key="2">
    <source>
        <dbReference type="Proteomes" id="UP000319731"/>
    </source>
</evidence>
<sequence length="290" mass="33168">MFLPEDLKRCLQRETQADIERQIHKMDADIEVVTNLGHPSSREDVAWAWCAVNTRCLTLYTYTTKRQPKPGSPTLAMMPMLDLFNHSPQAAVEAGLDESNSYVIWTLKHIQANQQVFINYGPHDNPFLLREYGFVAPNNPYDHAVLDSAYDEFRLDNEKPDNLETTNSYLEAVGYRGDYTVSVSAPISYRLLMALRLRCALCCTQIPKEQVNEIFLKVVYGEYDCISPENERMAIGAMRSILVIEKDRVLEGTLRLRQDERVQAQPVRSILETTLNSLDSSITECVNYFS</sequence>
<dbReference type="InterPro" id="IPR050600">
    <property type="entry name" value="SETD3_SETD6_MTase"/>
</dbReference>
<dbReference type="STRING" id="1806994.A0A507C5P8"/>
<dbReference type="SUPFAM" id="SSF82199">
    <property type="entry name" value="SET domain"/>
    <property type="match status" value="1"/>
</dbReference>
<dbReference type="RefSeq" id="XP_031026650.1">
    <property type="nucleotide sequence ID" value="XM_031167442.1"/>
</dbReference>
<dbReference type="PANTHER" id="PTHR13271:SF151">
    <property type="entry name" value="SET DOMAIN-CONTAINING PROTEIN 4"/>
    <property type="match status" value="1"/>
</dbReference>
<dbReference type="EMBL" id="QEAO01000005">
    <property type="protein sequence ID" value="TPX36337.1"/>
    <property type="molecule type" value="Genomic_DNA"/>
</dbReference>
<dbReference type="PANTHER" id="PTHR13271">
    <property type="entry name" value="UNCHARACTERIZED PUTATIVE METHYLTRANSFERASE"/>
    <property type="match status" value="1"/>
</dbReference>
<accession>A0A507C5P8</accession>
<dbReference type="InterPro" id="IPR046341">
    <property type="entry name" value="SET_dom_sf"/>
</dbReference>
<dbReference type="AlphaFoldDB" id="A0A507C5P8"/>
<protein>
    <submittedName>
        <fullName evidence="1">Uncharacterized protein</fullName>
    </submittedName>
</protein>
<keyword evidence="2" id="KW-1185">Reference proteome</keyword>
<dbReference type="Gene3D" id="3.90.1410.10">
    <property type="entry name" value="set domain protein methyltransferase, domain 1"/>
    <property type="match status" value="1"/>
</dbReference>
<dbReference type="OrthoDB" id="341421at2759"/>
<dbReference type="GO" id="GO:0016279">
    <property type="term" value="F:protein-lysine N-methyltransferase activity"/>
    <property type="evidence" value="ECO:0007669"/>
    <property type="project" value="UniProtKB-ARBA"/>
</dbReference>